<feature type="compositionally biased region" description="Polar residues" evidence="1">
    <location>
        <begin position="114"/>
        <end position="126"/>
    </location>
</feature>
<dbReference type="RefSeq" id="XP_002954812.1">
    <property type="nucleotide sequence ID" value="XM_002954766.1"/>
</dbReference>
<dbReference type="Proteomes" id="UP000001058">
    <property type="component" value="Unassembled WGS sequence"/>
</dbReference>
<evidence type="ECO:0000313" key="2">
    <source>
        <dbReference type="EMBL" id="EFJ44218.1"/>
    </source>
</evidence>
<evidence type="ECO:0000313" key="3">
    <source>
        <dbReference type="Proteomes" id="UP000001058"/>
    </source>
</evidence>
<dbReference type="AlphaFoldDB" id="D8U7W7"/>
<feature type="region of interest" description="Disordered" evidence="1">
    <location>
        <begin position="114"/>
        <end position="135"/>
    </location>
</feature>
<evidence type="ECO:0000256" key="1">
    <source>
        <dbReference type="SAM" id="MobiDB-lite"/>
    </source>
</evidence>
<organism evidence="3">
    <name type="scientific">Volvox carteri f. nagariensis</name>
    <dbReference type="NCBI Taxonomy" id="3068"/>
    <lineage>
        <taxon>Eukaryota</taxon>
        <taxon>Viridiplantae</taxon>
        <taxon>Chlorophyta</taxon>
        <taxon>core chlorophytes</taxon>
        <taxon>Chlorophyceae</taxon>
        <taxon>CS clade</taxon>
        <taxon>Chlamydomonadales</taxon>
        <taxon>Volvocaceae</taxon>
        <taxon>Volvox</taxon>
    </lineage>
</organism>
<protein>
    <submittedName>
        <fullName evidence="2">Uncharacterized protein</fullName>
    </submittedName>
</protein>
<name>D8U7W7_VOLCA</name>
<dbReference type="KEGG" id="vcn:VOLCADRAFT_95656"/>
<sequence length="135" mass="14907">MCVDGCPIVDGVRVPLKLYADDLNLLAHNYRRLMCLLKALTEGCSAAFGVAFILGALRGPAHMPQPPSISLTRLNEPQIVKQVSCCCNRRSHQLKLLNRGWIALEAQDAKSQSYEKVQPNKEQQPQGRLHVASGM</sequence>
<gene>
    <name evidence="2" type="ORF">VOLCADRAFT_95656</name>
</gene>
<keyword evidence="3" id="KW-1185">Reference proteome</keyword>
<reference evidence="2 3" key="1">
    <citation type="journal article" date="2010" name="Science">
        <title>Genomic analysis of organismal complexity in the multicellular green alga Volvox carteri.</title>
        <authorList>
            <person name="Prochnik S.E."/>
            <person name="Umen J."/>
            <person name="Nedelcu A.M."/>
            <person name="Hallmann A."/>
            <person name="Miller S.M."/>
            <person name="Nishii I."/>
            <person name="Ferris P."/>
            <person name="Kuo A."/>
            <person name="Mitros T."/>
            <person name="Fritz-Laylin L.K."/>
            <person name="Hellsten U."/>
            <person name="Chapman J."/>
            <person name="Simakov O."/>
            <person name="Rensing S.A."/>
            <person name="Terry A."/>
            <person name="Pangilinan J."/>
            <person name="Kapitonov V."/>
            <person name="Jurka J."/>
            <person name="Salamov A."/>
            <person name="Shapiro H."/>
            <person name="Schmutz J."/>
            <person name="Grimwood J."/>
            <person name="Lindquist E."/>
            <person name="Lucas S."/>
            <person name="Grigoriev I.V."/>
            <person name="Schmitt R."/>
            <person name="Kirk D."/>
            <person name="Rokhsar D.S."/>
        </authorList>
    </citation>
    <scope>NUCLEOTIDE SEQUENCE [LARGE SCALE GENOMIC DNA]</scope>
    <source>
        <strain evidence="3">f. Nagariensis / Eve</strain>
    </source>
</reference>
<proteinExistence type="predicted"/>
<accession>D8U7W7</accession>
<dbReference type="GeneID" id="9621539"/>
<dbReference type="EMBL" id="GL378366">
    <property type="protein sequence ID" value="EFJ44218.1"/>
    <property type="molecule type" value="Genomic_DNA"/>
</dbReference>
<dbReference type="InParanoid" id="D8U7W7"/>